<reference evidence="2 3" key="1">
    <citation type="journal article" date="2023" name="Commun. Biol.">
        <title>Genome analysis of Parmales, the sister group of diatoms, reveals the evolutionary specialization of diatoms from phago-mixotrophs to photoautotrophs.</title>
        <authorList>
            <person name="Ban H."/>
            <person name="Sato S."/>
            <person name="Yoshikawa S."/>
            <person name="Yamada K."/>
            <person name="Nakamura Y."/>
            <person name="Ichinomiya M."/>
            <person name="Sato N."/>
            <person name="Blanc-Mathieu R."/>
            <person name="Endo H."/>
            <person name="Kuwata A."/>
            <person name="Ogata H."/>
        </authorList>
    </citation>
    <scope>NUCLEOTIDE SEQUENCE [LARGE SCALE GENOMIC DNA]</scope>
</reference>
<dbReference type="PANTHER" id="PTHR35560">
    <property type="entry name" value="BLL0132 PROTEIN"/>
    <property type="match status" value="1"/>
</dbReference>
<sequence>MRAPPALPLPPLLLLLLLPLISSSSSFWPPDELSDTITCSSLSIDPDLKSYRTSVSIPDTYATKFDDGVFAPIFSSLPLTSSNSSVTLASIFVHGLSANANEYFCNGLASAPSNVLVVAPWFGDEQCKLSEWVDGADSSDTSMSTFWNITNWDRGGDASPGDTTPSRYTTSFDVLDAIVLALDDAKTSGRMPNLERVTINGFSAGAQLASRWALFSSYANLREELSVDVRTVVADGSSYVYLDSTRPDSSCTSLEDTGVDHTCETFSVPSDAGSCPGYDEYKFGLDLSGTTDSVYMDPFDDESELDAAVAAFLASDVRFIFGDEDVCNCNTEGYANAQSSVCYPKDTSCSPNDYGGSLSGVQCCDTYPDTGSSNALATDCESLLQGSNRLQRGLNYIGHLERMGAGVEHGVFEGGHDNAAFYASDLFQEWVYS</sequence>
<comment type="caution">
    <text evidence="2">The sequence shown here is derived from an EMBL/GenBank/DDBJ whole genome shotgun (WGS) entry which is preliminary data.</text>
</comment>
<gene>
    <name evidence="2" type="ORF">TeGR_g11939</name>
</gene>
<keyword evidence="3" id="KW-1185">Reference proteome</keyword>
<keyword evidence="1" id="KW-0732">Signal</keyword>
<evidence type="ECO:0000313" key="2">
    <source>
        <dbReference type="EMBL" id="GMI28900.1"/>
    </source>
</evidence>
<feature type="chain" id="PRO_5046379307" evidence="1">
    <location>
        <begin position="27"/>
        <end position="433"/>
    </location>
</feature>
<name>A0ABQ6MM39_9STRA</name>
<evidence type="ECO:0000313" key="3">
    <source>
        <dbReference type="Proteomes" id="UP001165060"/>
    </source>
</evidence>
<dbReference type="InterPro" id="IPR029058">
    <property type="entry name" value="AB_hydrolase_fold"/>
</dbReference>
<protein>
    <submittedName>
        <fullName evidence="2">Uncharacterized protein</fullName>
    </submittedName>
</protein>
<dbReference type="EMBL" id="BRYB01003004">
    <property type="protein sequence ID" value="GMI28900.1"/>
    <property type="molecule type" value="Genomic_DNA"/>
</dbReference>
<accession>A0ABQ6MM39</accession>
<feature type="signal peptide" evidence="1">
    <location>
        <begin position="1"/>
        <end position="26"/>
    </location>
</feature>
<dbReference type="Proteomes" id="UP001165060">
    <property type="component" value="Unassembled WGS sequence"/>
</dbReference>
<dbReference type="PANTHER" id="PTHR35560:SF3">
    <property type="entry name" value="PEPTIDASE S9 PROLYL OLIGOPEPTIDASE CATALYTIC DOMAIN-CONTAINING PROTEIN"/>
    <property type="match status" value="1"/>
</dbReference>
<proteinExistence type="predicted"/>
<dbReference type="Gene3D" id="3.40.50.1820">
    <property type="entry name" value="alpha/beta hydrolase"/>
    <property type="match status" value="1"/>
</dbReference>
<dbReference type="SUPFAM" id="SSF53474">
    <property type="entry name" value="alpha/beta-Hydrolases"/>
    <property type="match status" value="1"/>
</dbReference>
<evidence type="ECO:0000256" key="1">
    <source>
        <dbReference type="SAM" id="SignalP"/>
    </source>
</evidence>
<organism evidence="2 3">
    <name type="scientific">Tetraparma gracilis</name>
    <dbReference type="NCBI Taxonomy" id="2962635"/>
    <lineage>
        <taxon>Eukaryota</taxon>
        <taxon>Sar</taxon>
        <taxon>Stramenopiles</taxon>
        <taxon>Ochrophyta</taxon>
        <taxon>Bolidophyceae</taxon>
        <taxon>Parmales</taxon>
        <taxon>Triparmaceae</taxon>
        <taxon>Tetraparma</taxon>
    </lineage>
</organism>